<dbReference type="PANTHER" id="PTHR45695:SF34">
    <property type="entry name" value="GALANIN RECEPTOR 2B-LIKE"/>
    <property type="match status" value="1"/>
</dbReference>
<evidence type="ECO:0000256" key="5">
    <source>
        <dbReference type="ARBA" id="ARBA00023136"/>
    </source>
</evidence>
<feature type="transmembrane region" description="Helical" evidence="10">
    <location>
        <begin position="72"/>
        <end position="95"/>
    </location>
</feature>
<dbReference type="InterPro" id="IPR000276">
    <property type="entry name" value="GPCR_Rhodpsn"/>
</dbReference>
<proteinExistence type="inferred from homology"/>
<dbReference type="eggNOG" id="KOG3656">
    <property type="taxonomic scope" value="Eukaryota"/>
</dbReference>
<comment type="similarity">
    <text evidence="9">Belongs to the G-protein coupled receptor 1 family.</text>
</comment>
<dbReference type="Gene3D" id="1.20.1070.10">
    <property type="entry name" value="Rhodopsin 7-helix transmembrane proteins"/>
    <property type="match status" value="1"/>
</dbReference>
<name>C3YFM8_BRAFL</name>
<keyword evidence="3 10" id="KW-1133">Transmembrane helix</keyword>
<evidence type="ECO:0000256" key="10">
    <source>
        <dbReference type="SAM" id="Phobius"/>
    </source>
</evidence>
<evidence type="ECO:0000256" key="4">
    <source>
        <dbReference type="ARBA" id="ARBA00023040"/>
    </source>
</evidence>
<keyword evidence="8 9" id="KW-0807">Transducer</keyword>
<dbReference type="PRINTS" id="PR00663">
    <property type="entry name" value="GALANINR"/>
</dbReference>
<dbReference type="SUPFAM" id="SSF81321">
    <property type="entry name" value="Family A G protein-coupled receptor-like"/>
    <property type="match status" value="1"/>
</dbReference>
<feature type="transmembrane region" description="Helical" evidence="10">
    <location>
        <begin position="202"/>
        <end position="226"/>
    </location>
</feature>
<dbReference type="EMBL" id="GG666509">
    <property type="protein sequence ID" value="EEN60991.1"/>
    <property type="molecule type" value="Genomic_DNA"/>
</dbReference>
<protein>
    <recommendedName>
        <fullName evidence="11">G-protein coupled receptors family 1 profile domain-containing protein</fullName>
    </recommendedName>
</protein>
<evidence type="ECO:0000259" key="11">
    <source>
        <dbReference type="PROSITE" id="PS50262"/>
    </source>
</evidence>
<dbReference type="InterPro" id="IPR017452">
    <property type="entry name" value="GPCR_Rhodpsn_7TM"/>
</dbReference>
<dbReference type="InterPro" id="IPR000405">
    <property type="entry name" value="Galanin_rcpt"/>
</dbReference>
<feature type="transmembrane region" description="Helical" evidence="10">
    <location>
        <begin position="157"/>
        <end position="176"/>
    </location>
</feature>
<dbReference type="PANTHER" id="PTHR45695">
    <property type="entry name" value="LEUCOKININ RECEPTOR-RELATED"/>
    <property type="match status" value="1"/>
</dbReference>
<evidence type="ECO:0000256" key="9">
    <source>
        <dbReference type="RuleBase" id="RU000688"/>
    </source>
</evidence>
<accession>C3YFM8</accession>
<evidence type="ECO:0000256" key="3">
    <source>
        <dbReference type="ARBA" id="ARBA00022989"/>
    </source>
</evidence>
<evidence type="ECO:0000313" key="12">
    <source>
        <dbReference type="EMBL" id="EEN60991.1"/>
    </source>
</evidence>
<dbReference type="InParanoid" id="C3YFM8"/>
<sequence>MESTAVTDGNLDSFYTNVTNGSESQGMVEQGPESWIIPVIFTVIFCVGVFGNALVIVVLLRTGRELENTTNIFILNLSIADLLFIVFCVPFQATVFSLPEWVFGLFMCKFVHFFQCATMLASAFNLMAMSMDRYMAIVHPVDSIDYRKPQMAWAVELAIWVLAMGTSTPYLVYFNIHQDVVSGIPVDFCVEHWDDLESQRPAYFAGLFVLGYVLPLVIIAACYYLVVRELNSMPKKSQANRSKKRVTKILMVVVIVFGICWLPHHVVNIKPNNGNRKYQSAHIQDEAQTVQDPGKLGVVRFRRFVFRRLGGSGGSECLHGIAKIIDGLLKRQQDFEKVVWLSFG</sequence>
<evidence type="ECO:0000256" key="7">
    <source>
        <dbReference type="ARBA" id="ARBA00023170"/>
    </source>
</evidence>
<dbReference type="Pfam" id="PF00001">
    <property type="entry name" value="7tm_1"/>
    <property type="match status" value="1"/>
</dbReference>
<keyword evidence="2 9" id="KW-0812">Transmembrane</keyword>
<evidence type="ECO:0000256" key="6">
    <source>
        <dbReference type="ARBA" id="ARBA00023157"/>
    </source>
</evidence>
<evidence type="ECO:0000256" key="2">
    <source>
        <dbReference type="ARBA" id="ARBA00022692"/>
    </source>
</evidence>
<feature type="transmembrane region" description="Helical" evidence="10">
    <location>
        <begin position="101"/>
        <end position="126"/>
    </location>
</feature>
<dbReference type="STRING" id="7739.C3YFM8"/>
<gene>
    <name evidence="12" type="ORF">BRAFLDRAFT_92624</name>
</gene>
<keyword evidence="7 9" id="KW-0675">Receptor</keyword>
<dbReference type="AlphaFoldDB" id="C3YFM8"/>
<organism>
    <name type="scientific">Branchiostoma floridae</name>
    <name type="common">Florida lancelet</name>
    <name type="synonym">Amphioxus</name>
    <dbReference type="NCBI Taxonomy" id="7739"/>
    <lineage>
        <taxon>Eukaryota</taxon>
        <taxon>Metazoa</taxon>
        <taxon>Chordata</taxon>
        <taxon>Cephalochordata</taxon>
        <taxon>Leptocardii</taxon>
        <taxon>Amphioxiformes</taxon>
        <taxon>Branchiostomatidae</taxon>
        <taxon>Branchiostoma</taxon>
    </lineage>
</organism>
<dbReference type="GO" id="GO:0016020">
    <property type="term" value="C:membrane"/>
    <property type="evidence" value="ECO:0007669"/>
    <property type="project" value="UniProtKB-SubCell"/>
</dbReference>
<feature type="domain" description="G-protein coupled receptors family 1 profile" evidence="11">
    <location>
        <begin position="51"/>
        <end position="269"/>
    </location>
</feature>
<feature type="transmembrane region" description="Helical" evidence="10">
    <location>
        <begin position="246"/>
        <end position="264"/>
    </location>
</feature>
<dbReference type="PROSITE" id="PS50262">
    <property type="entry name" value="G_PROTEIN_RECEP_F1_2"/>
    <property type="match status" value="1"/>
</dbReference>
<reference evidence="12" key="1">
    <citation type="journal article" date="2008" name="Nature">
        <title>The amphioxus genome and the evolution of the chordate karyotype.</title>
        <authorList>
            <consortium name="US DOE Joint Genome Institute (JGI-PGF)"/>
            <person name="Putnam N.H."/>
            <person name="Butts T."/>
            <person name="Ferrier D.E.K."/>
            <person name="Furlong R.F."/>
            <person name="Hellsten U."/>
            <person name="Kawashima T."/>
            <person name="Robinson-Rechavi M."/>
            <person name="Shoguchi E."/>
            <person name="Terry A."/>
            <person name="Yu J.-K."/>
            <person name="Benito-Gutierrez E.L."/>
            <person name="Dubchak I."/>
            <person name="Garcia-Fernandez J."/>
            <person name="Gibson-Brown J.J."/>
            <person name="Grigoriev I.V."/>
            <person name="Horton A.C."/>
            <person name="de Jong P.J."/>
            <person name="Jurka J."/>
            <person name="Kapitonov V.V."/>
            <person name="Kohara Y."/>
            <person name="Kuroki Y."/>
            <person name="Lindquist E."/>
            <person name="Lucas S."/>
            <person name="Osoegawa K."/>
            <person name="Pennacchio L.A."/>
            <person name="Salamov A.A."/>
            <person name="Satou Y."/>
            <person name="Sauka-Spengler T."/>
            <person name="Schmutz J."/>
            <person name="Shin-I T."/>
            <person name="Toyoda A."/>
            <person name="Bronner-Fraser M."/>
            <person name="Fujiyama A."/>
            <person name="Holland L.Z."/>
            <person name="Holland P.W.H."/>
            <person name="Satoh N."/>
            <person name="Rokhsar D.S."/>
        </authorList>
    </citation>
    <scope>NUCLEOTIDE SEQUENCE [LARGE SCALE GENOMIC DNA]</scope>
    <source>
        <strain evidence="12">S238N-H82</strain>
        <tissue evidence="12">Testes</tissue>
    </source>
</reference>
<dbReference type="PRINTS" id="PR00237">
    <property type="entry name" value="GPCRRHODOPSN"/>
</dbReference>
<dbReference type="PROSITE" id="PS00237">
    <property type="entry name" value="G_PROTEIN_RECEP_F1_1"/>
    <property type="match status" value="1"/>
</dbReference>
<keyword evidence="5 10" id="KW-0472">Membrane</keyword>
<comment type="subcellular location">
    <subcellularLocation>
        <location evidence="1">Membrane</location>
        <topology evidence="1">Multi-pass membrane protein</topology>
    </subcellularLocation>
</comment>
<keyword evidence="6" id="KW-1015">Disulfide bond</keyword>
<keyword evidence="4 9" id="KW-0297">G-protein coupled receptor</keyword>
<evidence type="ECO:0000256" key="1">
    <source>
        <dbReference type="ARBA" id="ARBA00004141"/>
    </source>
</evidence>
<dbReference type="GO" id="GO:0004930">
    <property type="term" value="F:G protein-coupled receptor activity"/>
    <property type="evidence" value="ECO:0007669"/>
    <property type="project" value="UniProtKB-KW"/>
</dbReference>
<feature type="transmembrane region" description="Helical" evidence="10">
    <location>
        <begin position="35"/>
        <end position="60"/>
    </location>
</feature>
<evidence type="ECO:0000256" key="8">
    <source>
        <dbReference type="ARBA" id="ARBA00023224"/>
    </source>
</evidence>